<dbReference type="SMART" id="SM00670">
    <property type="entry name" value="PINc"/>
    <property type="match status" value="1"/>
</dbReference>
<dbReference type="InterPro" id="IPR052626">
    <property type="entry name" value="SWT1_Regulator"/>
</dbReference>
<dbReference type="InterPro" id="IPR002716">
    <property type="entry name" value="PIN_dom"/>
</dbReference>
<evidence type="ECO:0000313" key="2">
    <source>
        <dbReference type="EnsemblMetazoa" id="GMOY006455-PA"/>
    </source>
</evidence>
<dbReference type="EMBL" id="CCAG010017112">
    <property type="status" value="NOT_ANNOTATED_CDS"/>
    <property type="molecule type" value="Genomic_DNA"/>
</dbReference>
<dbReference type="AlphaFoldDB" id="A0A1B0FRB7"/>
<dbReference type="GO" id="GO:0005634">
    <property type="term" value="C:nucleus"/>
    <property type="evidence" value="ECO:0007669"/>
    <property type="project" value="TreeGrafter"/>
</dbReference>
<proteinExistence type="predicted"/>
<dbReference type="Gene3D" id="3.40.50.1010">
    <property type="entry name" value="5'-nuclease"/>
    <property type="match status" value="1"/>
</dbReference>
<accession>A0A1B0FRB7</accession>
<reference evidence="2" key="1">
    <citation type="submission" date="2020-05" db="UniProtKB">
        <authorList>
            <consortium name="EnsemblMetazoa"/>
        </authorList>
    </citation>
    <scope>IDENTIFICATION</scope>
    <source>
        <strain evidence="2">Yale</strain>
    </source>
</reference>
<dbReference type="Proteomes" id="UP000092444">
    <property type="component" value="Unassembled WGS sequence"/>
</dbReference>
<dbReference type="SUPFAM" id="SSF88723">
    <property type="entry name" value="PIN domain-like"/>
    <property type="match status" value="1"/>
</dbReference>
<evidence type="ECO:0000313" key="3">
    <source>
        <dbReference type="Proteomes" id="UP000092444"/>
    </source>
</evidence>
<protein>
    <submittedName>
        <fullName evidence="2">PIN domain-containing protein</fullName>
    </submittedName>
</protein>
<sequence length="524" mass="59257">MATWEANVGKWEKCALKGCPDPSYLFETSPVQWNSCVNDQVPISTSIQRRIERLQAAFKMNQLQSSANDFTQRSWCQNEIEAVEKGNSLSLISFAPSEFIKKIDEKTVRAAPKSAQKRKSSTQDPTILRPTKVLKTEKTQNTSANNHTKASEYSCQTTLSSLGKSFANKIKHFCQTKIASVPRNTVQFGNTNEDNNNNLVVDKMVEHPNKTYKALKRLNEKKFPKSLHGVRNSAAIVGYEKCSANKRSVNFKEFLQQRAAGGKSPAPLNFWDVNCNTRNNGNEFSANAVTSTHGEAPADWETIESTECEKRQEDVPYAGQRMTSPRKEWSTYITTLKMGTMGDVYDTMNENLLRISADGKKADNKWLNKYYYFVLDTNVLLRDIWFVEDTLKMKFCDTQGSVLFIPYCVLHELDKLKQRSGAQRGVKILAIRAIKFLNEKFQSKSPYLQAQCAIDECQYMIKISSPDDSIINSCLQVKLHIPNIILLTEDINLRNKAISNNIPVSTKSNLLAKPYGKASNAKKF</sequence>
<evidence type="ECO:0000259" key="1">
    <source>
        <dbReference type="SMART" id="SM00670"/>
    </source>
</evidence>
<keyword evidence="3" id="KW-1185">Reference proteome</keyword>
<dbReference type="InterPro" id="IPR029060">
    <property type="entry name" value="PIN-like_dom_sf"/>
</dbReference>
<name>A0A1B0FRB7_GLOMM</name>
<feature type="domain" description="PIN" evidence="1">
    <location>
        <begin position="371"/>
        <end position="495"/>
    </location>
</feature>
<dbReference type="PANTHER" id="PTHR16161">
    <property type="entry name" value="TRANSCRIPTIONAL PROTEIN SWT1"/>
    <property type="match status" value="1"/>
</dbReference>
<organism evidence="2 3">
    <name type="scientific">Glossina morsitans morsitans</name>
    <name type="common">Savannah tsetse fly</name>
    <dbReference type="NCBI Taxonomy" id="37546"/>
    <lineage>
        <taxon>Eukaryota</taxon>
        <taxon>Metazoa</taxon>
        <taxon>Ecdysozoa</taxon>
        <taxon>Arthropoda</taxon>
        <taxon>Hexapoda</taxon>
        <taxon>Insecta</taxon>
        <taxon>Pterygota</taxon>
        <taxon>Neoptera</taxon>
        <taxon>Endopterygota</taxon>
        <taxon>Diptera</taxon>
        <taxon>Brachycera</taxon>
        <taxon>Muscomorpha</taxon>
        <taxon>Hippoboscoidea</taxon>
        <taxon>Glossinidae</taxon>
        <taxon>Glossina</taxon>
    </lineage>
</organism>
<dbReference type="PANTHER" id="PTHR16161:SF0">
    <property type="entry name" value="TRANSCRIPTIONAL PROTEIN SWT1"/>
    <property type="match status" value="1"/>
</dbReference>
<dbReference type="Pfam" id="PF13638">
    <property type="entry name" value="PIN_4"/>
    <property type="match status" value="1"/>
</dbReference>
<dbReference type="EnsemblMetazoa" id="GMOY006455-RA">
    <property type="protein sequence ID" value="GMOY006455-PA"/>
    <property type="gene ID" value="GMOY006455"/>
</dbReference>